<name>A0ABZ2PCM7_9NOCA</name>
<evidence type="ECO:0000256" key="1">
    <source>
        <dbReference type="ARBA" id="ARBA00022630"/>
    </source>
</evidence>
<protein>
    <recommendedName>
        <fullName evidence="6">FMN dependent NADH:quinone oxidoreductase</fullName>
        <ecNumber evidence="6">1.6.5.-</ecNumber>
    </recommendedName>
    <alternativeName>
        <fullName evidence="6">Azo-dye reductase</fullName>
    </alternativeName>
    <alternativeName>
        <fullName evidence="6">FMN-dependent NADH-azo compound oxidoreductase</fullName>
    </alternativeName>
    <alternativeName>
        <fullName evidence="6">FMN-dependent NADH-azoreductase</fullName>
        <ecNumber evidence="6">1.7.1.17</ecNumber>
    </alternativeName>
</protein>
<comment type="function">
    <text evidence="6">Also exhibits azoreductase activity. Catalyzes the reductive cleavage of the azo bond in aromatic azo compounds to the corresponding amines.</text>
</comment>
<keyword evidence="3 6" id="KW-0560">Oxidoreductase</keyword>
<dbReference type="EC" id="1.7.1.17" evidence="6"/>
<evidence type="ECO:0000256" key="4">
    <source>
        <dbReference type="ARBA" id="ARBA00023027"/>
    </source>
</evidence>
<dbReference type="EC" id="1.6.5.-" evidence="6"/>
<dbReference type="Pfam" id="PF02525">
    <property type="entry name" value="Flavodoxin_2"/>
    <property type="match status" value="1"/>
</dbReference>
<organism evidence="8 9">
    <name type="scientific">Rhodococcus sovatensis</name>
    <dbReference type="NCBI Taxonomy" id="1805840"/>
    <lineage>
        <taxon>Bacteria</taxon>
        <taxon>Bacillati</taxon>
        <taxon>Actinomycetota</taxon>
        <taxon>Actinomycetes</taxon>
        <taxon>Mycobacteriales</taxon>
        <taxon>Nocardiaceae</taxon>
        <taxon>Rhodococcus</taxon>
    </lineage>
</organism>
<keyword evidence="1 6" id="KW-0285">Flavoprotein</keyword>
<evidence type="ECO:0000256" key="2">
    <source>
        <dbReference type="ARBA" id="ARBA00022643"/>
    </source>
</evidence>
<evidence type="ECO:0000256" key="5">
    <source>
        <dbReference type="ARBA" id="ARBA00048542"/>
    </source>
</evidence>
<sequence length="222" mass="23407">MPQLLHLDSSADLDSSVSRAVTGQFSDVWHALGPDHSVIYRDLHRDAPPHLPTSALHWAPHLRTANEVAPPAAEALQKELIDELVSADVVLIGAPMYNWSIPSTLKAWIDYIHVPGITVPFDAPTRPLEGKPVVVVSSRGNQYGPGTPDFGADHTVAQLQQVLGSALGMDVHVVTVDLTLASRVPALAPLAPRAEASLSDARASVTGLATRLGGAPASDELG</sequence>
<dbReference type="EMBL" id="CP147846">
    <property type="protein sequence ID" value="WXG66660.1"/>
    <property type="molecule type" value="Genomic_DNA"/>
</dbReference>
<comment type="caution">
    <text evidence="6">Lacks conserved residue(s) required for the propagation of feature annotation.</text>
</comment>
<dbReference type="Gene3D" id="3.40.50.360">
    <property type="match status" value="1"/>
</dbReference>
<dbReference type="PANTHER" id="PTHR43741">
    <property type="entry name" value="FMN-DEPENDENT NADH-AZOREDUCTASE 1"/>
    <property type="match status" value="1"/>
</dbReference>
<proteinExistence type="inferred from homology"/>
<comment type="subunit">
    <text evidence="6">Homodimer.</text>
</comment>
<feature type="binding site" evidence="6">
    <location>
        <begin position="16"/>
        <end position="18"/>
    </location>
    <ligand>
        <name>FMN</name>
        <dbReference type="ChEBI" id="CHEBI:58210"/>
    </ligand>
</feature>
<dbReference type="RefSeq" id="WP_338886104.1">
    <property type="nucleotide sequence ID" value="NZ_CP147846.1"/>
</dbReference>
<dbReference type="InterPro" id="IPR029039">
    <property type="entry name" value="Flavoprotein-like_sf"/>
</dbReference>
<dbReference type="InterPro" id="IPR003680">
    <property type="entry name" value="Flavodoxin_fold"/>
</dbReference>
<evidence type="ECO:0000259" key="7">
    <source>
        <dbReference type="Pfam" id="PF02525"/>
    </source>
</evidence>
<evidence type="ECO:0000256" key="6">
    <source>
        <dbReference type="HAMAP-Rule" id="MF_01216"/>
    </source>
</evidence>
<keyword evidence="9" id="KW-1185">Reference proteome</keyword>
<comment type="catalytic activity">
    <reaction evidence="5">
        <text>N,N-dimethyl-1,4-phenylenediamine + anthranilate + 2 NAD(+) = 2-(4-dimethylaminophenyl)diazenylbenzoate + 2 NADH + 2 H(+)</text>
        <dbReference type="Rhea" id="RHEA:55872"/>
        <dbReference type="ChEBI" id="CHEBI:15378"/>
        <dbReference type="ChEBI" id="CHEBI:15783"/>
        <dbReference type="ChEBI" id="CHEBI:16567"/>
        <dbReference type="ChEBI" id="CHEBI:57540"/>
        <dbReference type="ChEBI" id="CHEBI:57945"/>
        <dbReference type="ChEBI" id="CHEBI:71579"/>
        <dbReference type="EC" id="1.7.1.17"/>
    </reaction>
    <physiologicalReaction direction="right-to-left" evidence="5">
        <dbReference type="Rhea" id="RHEA:55874"/>
    </physiologicalReaction>
</comment>
<comment type="similarity">
    <text evidence="6">Belongs to the azoreductase type 1 family.</text>
</comment>
<dbReference type="HAMAP" id="MF_01216">
    <property type="entry name" value="Azoreductase_type1"/>
    <property type="match status" value="1"/>
</dbReference>
<comment type="catalytic activity">
    <reaction evidence="6">
        <text>2 a quinone + NADH + H(+) = 2 a 1,4-benzosemiquinone + NAD(+)</text>
        <dbReference type="Rhea" id="RHEA:65952"/>
        <dbReference type="ChEBI" id="CHEBI:15378"/>
        <dbReference type="ChEBI" id="CHEBI:57540"/>
        <dbReference type="ChEBI" id="CHEBI:57945"/>
        <dbReference type="ChEBI" id="CHEBI:132124"/>
        <dbReference type="ChEBI" id="CHEBI:134225"/>
    </reaction>
</comment>
<gene>
    <name evidence="6" type="primary">azoR</name>
    <name evidence="8" type="ORF">WDS16_15340</name>
</gene>
<dbReference type="InterPro" id="IPR050104">
    <property type="entry name" value="FMN-dep_NADH:Q_OxRdtase_AzoR1"/>
</dbReference>
<feature type="domain" description="Flavodoxin-like fold" evidence="7">
    <location>
        <begin position="4"/>
        <end position="176"/>
    </location>
</feature>
<reference evidence="8 9" key="1">
    <citation type="submission" date="2024-03" db="EMBL/GenBank/DDBJ databases">
        <title>Natural products discovery in diverse microorganisms through a two-stage MS feature dereplication strategy.</title>
        <authorList>
            <person name="Zhang R."/>
        </authorList>
    </citation>
    <scope>NUCLEOTIDE SEQUENCE [LARGE SCALE GENOMIC DNA]</scope>
    <source>
        <strain evidence="8 9">18930</strain>
    </source>
</reference>
<evidence type="ECO:0000313" key="8">
    <source>
        <dbReference type="EMBL" id="WXG66660.1"/>
    </source>
</evidence>
<evidence type="ECO:0000256" key="3">
    <source>
        <dbReference type="ARBA" id="ARBA00023002"/>
    </source>
</evidence>
<comment type="function">
    <text evidence="6">Quinone reductase that provides resistance to thiol-specific stress caused by electrophilic quinones.</text>
</comment>
<dbReference type="PANTHER" id="PTHR43741:SF4">
    <property type="entry name" value="FMN-DEPENDENT NADH:QUINONE OXIDOREDUCTASE"/>
    <property type="match status" value="1"/>
</dbReference>
<dbReference type="InterPro" id="IPR023048">
    <property type="entry name" value="NADH:quinone_OxRdtase_FMN_depd"/>
</dbReference>
<evidence type="ECO:0000313" key="9">
    <source>
        <dbReference type="Proteomes" id="UP001432000"/>
    </source>
</evidence>
<keyword evidence="4 6" id="KW-0520">NAD</keyword>
<dbReference type="SUPFAM" id="SSF52218">
    <property type="entry name" value="Flavoproteins"/>
    <property type="match status" value="1"/>
</dbReference>
<comment type="cofactor">
    <cofactor evidence="6">
        <name>FMN</name>
        <dbReference type="ChEBI" id="CHEBI:58210"/>
    </cofactor>
    <text evidence="6">Binds 1 FMN per subunit.</text>
</comment>
<accession>A0ABZ2PCM7</accession>
<feature type="binding site" evidence="6">
    <location>
        <position position="10"/>
    </location>
    <ligand>
        <name>FMN</name>
        <dbReference type="ChEBI" id="CHEBI:58210"/>
    </ligand>
</feature>
<dbReference type="Proteomes" id="UP001432000">
    <property type="component" value="Chromosome"/>
</dbReference>
<keyword evidence="2 6" id="KW-0288">FMN</keyword>